<reference evidence="1 2" key="1">
    <citation type="submission" date="2021-01" db="EMBL/GenBank/DDBJ databases">
        <title>Complete genome sequences of Corynebacterium macginleyi strains isolated from infectious keratitis.</title>
        <authorList>
            <person name="Sagerfors S."/>
            <person name="Poehlein A."/>
            <person name="Soderquist B."/>
            <person name="Bruggemann H."/>
        </authorList>
    </citation>
    <scope>NUCLEOTIDE SEQUENCE [LARGE SCALE GENOMIC DNA]</scope>
    <source>
        <strain evidence="1 2">12T220</strain>
    </source>
</reference>
<sequence length="68" mass="6965">MADDESLLVAVWGSSDVGASLLASVTGALVNESGRAEIEGAGSSLWSAEHPANPRLTTAIELITQEVL</sequence>
<gene>
    <name evidence="1" type="ORF">GWO63_010740</name>
</gene>
<dbReference type="Proteomes" id="UP001518680">
    <property type="component" value="Unassembled WGS sequence"/>
</dbReference>
<evidence type="ECO:0000313" key="2">
    <source>
        <dbReference type="Proteomes" id="UP001518680"/>
    </source>
</evidence>
<organism evidence="1 2">
    <name type="scientific">Corynebacterium macginleyi</name>
    <dbReference type="NCBI Taxonomy" id="38290"/>
    <lineage>
        <taxon>Bacteria</taxon>
        <taxon>Bacillati</taxon>
        <taxon>Actinomycetota</taxon>
        <taxon>Actinomycetes</taxon>
        <taxon>Mycobacteriales</taxon>
        <taxon>Corynebacteriaceae</taxon>
        <taxon>Corynebacterium</taxon>
    </lineage>
</organism>
<comment type="caution">
    <text evidence="1">The sequence shown here is derived from an EMBL/GenBank/DDBJ whole genome shotgun (WGS) entry which is preliminary data.</text>
</comment>
<keyword evidence="2" id="KW-1185">Reference proteome</keyword>
<name>A0ABS1Y8J1_9CORY</name>
<protein>
    <submittedName>
        <fullName evidence="1">Uncharacterized protein</fullName>
    </submittedName>
</protein>
<proteinExistence type="predicted"/>
<dbReference type="EMBL" id="JAACBX020000002">
    <property type="protein sequence ID" value="MBM0244704.1"/>
    <property type="molecule type" value="Genomic_DNA"/>
</dbReference>
<dbReference type="RefSeq" id="WP_147444093.1">
    <property type="nucleotide sequence ID" value="NZ_CP068291.1"/>
</dbReference>
<evidence type="ECO:0000313" key="1">
    <source>
        <dbReference type="EMBL" id="MBM0244704.1"/>
    </source>
</evidence>
<accession>A0ABS1Y8J1</accession>